<evidence type="ECO:0000313" key="2">
    <source>
        <dbReference type="EMBL" id="MFD0963545.1"/>
    </source>
</evidence>
<dbReference type="RefSeq" id="WP_377714368.1">
    <property type="nucleotide sequence ID" value="NZ_JBHTJM010000006.1"/>
</dbReference>
<protein>
    <recommendedName>
        <fullName evidence="4">DUF4157 domain-containing protein</fullName>
    </recommendedName>
</protein>
<organism evidence="2 3">
    <name type="scientific">Pseudofulvibacter geojedonensis</name>
    <dbReference type="NCBI Taxonomy" id="1123758"/>
    <lineage>
        <taxon>Bacteria</taxon>
        <taxon>Pseudomonadati</taxon>
        <taxon>Bacteroidota</taxon>
        <taxon>Flavobacteriia</taxon>
        <taxon>Flavobacteriales</taxon>
        <taxon>Flavobacteriaceae</taxon>
        <taxon>Pseudofulvibacter</taxon>
    </lineage>
</organism>
<keyword evidence="1" id="KW-0812">Transmembrane</keyword>
<evidence type="ECO:0008006" key="4">
    <source>
        <dbReference type="Google" id="ProtNLM"/>
    </source>
</evidence>
<comment type="caution">
    <text evidence="2">The sequence shown here is derived from an EMBL/GenBank/DDBJ whole genome shotgun (WGS) entry which is preliminary data.</text>
</comment>
<keyword evidence="3" id="KW-1185">Reference proteome</keyword>
<name>A0ABW3I209_9FLAO</name>
<dbReference type="Proteomes" id="UP001596997">
    <property type="component" value="Unassembled WGS sequence"/>
</dbReference>
<proteinExistence type="predicted"/>
<accession>A0ABW3I209</accession>
<dbReference type="EMBL" id="JBHTJM010000006">
    <property type="protein sequence ID" value="MFD0963545.1"/>
    <property type="molecule type" value="Genomic_DNA"/>
</dbReference>
<keyword evidence="1" id="KW-0472">Membrane</keyword>
<keyword evidence="1" id="KW-1133">Transmembrane helix</keyword>
<sequence>MILVLRHIIPKGFLGITLYPFVFLKHKEQKKDEIFLNHEQIHLKQQIELLIVFFYLWYGIEFLIRLIQYGNRRKAYFNVSFEKEAYSNEINLEYIKKRPKWAFLKYLLK</sequence>
<evidence type="ECO:0000256" key="1">
    <source>
        <dbReference type="SAM" id="Phobius"/>
    </source>
</evidence>
<gene>
    <name evidence="2" type="ORF">ACFQ1O_05985</name>
</gene>
<feature type="transmembrane region" description="Helical" evidence="1">
    <location>
        <begin position="49"/>
        <end position="67"/>
    </location>
</feature>
<evidence type="ECO:0000313" key="3">
    <source>
        <dbReference type="Proteomes" id="UP001596997"/>
    </source>
</evidence>
<reference evidence="3" key="1">
    <citation type="journal article" date="2019" name="Int. J. Syst. Evol. Microbiol.">
        <title>The Global Catalogue of Microorganisms (GCM) 10K type strain sequencing project: providing services to taxonomists for standard genome sequencing and annotation.</title>
        <authorList>
            <consortium name="The Broad Institute Genomics Platform"/>
            <consortium name="The Broad Institute Genome Sequencing Center for Infectious Disease"/>
            <person name="Wu L."/>
            <person name="Ma J."/>
        </authorList>
    </citation>
    <scope>NUCLEOTIDE SEQUENCE [LARGE SCALE GENOMIC DNA]</scope>
    <source>
        <strain evidence="3">CCUG 62114</strain>
    </source>
</reference>